<gene>
    <name evidence="2" type="ORF">EXM22_16915</name>
</gene>
<reference evidence="2 3" key="1">
    <citation type="submission" date="2019-02" db="EMBL/GenBank/DDBJ databases">
        <title>Complete Genome Sequence and Methylome Analysis of free living Spirochaetas.</title>
        <authorList>
            <person name="Fomenkov A."/>
            <person name="Dubinina G."/>
            <person name="Leshcheva N."/>
            <person name="Mikheeva N."/>
            <person name="Grabovich M."/>
            <person name="Vincze T."/>
            <person name="Roberts R.J."/>
        </authorList>
    </citation>
    <scope>NUCLEOTIDE SEQUENCE [LARGE SCALE GENOMIC DNA]</scope>
    <source>
        <strain evidence="2 3">K2</strain>
    </source>
</reference>
<dbReference type="SUPFAM" id="SSF51726">
    <property type="entry name" value="UROD/MetE-like"/>
    <property type="match status" value="1"/>
</dbReference>
<dbReference type="Proteomes" id="UP000324209">
    <property type="component" value="Chromosome"/>
</dbReference>
<dbReference type="PANTHER" id="PTHR47099">
    <property type="entry name" value="METHYLCOBAMIDE:COM METHYLTRANSFERASE MTBA"/>
    <property type="match status" value="1"/>
</dbReference>
<name>A0A5C1QQS4_9SPIO</name>
<dbReference type="GO" id="GO:0004853">
    <property type="term" value="F:uroporphyrinogen decarboxylase activity"/>
    <property type="evidence" value="ECO:0007669"/>
    <property type="project" value="InterPro"/>
</dbReference>
<dbReference type="KEGG" id="ock:EXM22_16915"/>
<feature type="domain" description="Uroporphyrinogen decarboxylase (URO-D)" evidence="1">
    <location>
        <begin position="151"/>
        <end position="373"/>
    </location>
</feature>
<dbReference type="EMBL" id="CP036150">
    <property type="protein sequence ID" value="QEN09579.1"/>
    <property type="molecule type" value="Genomic_DNA"/>
</dbReference>
<organism evidence="2 3">
    <name type="scientific">Oceanispirochaeta crateris</name>
    <dbReference type="NCBI Taxonomy" id="2518645"/>
    <lineage>
        <taxon>Bacteria</taxon>
        <taxon>Pseudomonadati</taxon>
        <taxon>Spirochaetota</taxon>
        <taxon>Spirochaetia</taxon>
        <taxon>Spirochaetales</taxon>
        <taxon>Spirochaetaceae</taxon>
        <taxon>Oceanispirochaeta</taxon>
    </lineage>
</organism>
<protein>
    <recommendedName>
        <fullName evidence="1">Uroporphyrinogen decarboxylase (URO-D) domain-containing protein</fullName>
    </recommendedName>
</protein>
<dbReference type="Pfam" id="PF01208">
    <property type="entry name" value="URO-D"/>
    <property type="match status" value="1"/>
</dbReference>
<evidence type="ECO:0000259" key="1">
    <source>
        <dbReference type="Pfam" id="PF01208"/>
    </source>
</evidence>
<evidence type="ECO:0000313" key="3">
    <source>
        <dbReference type="Proteomes" id="UP000324209"/>
    </source>
</evidence>
<accession>A0A5C1QQS4</accession>
<dbReference type="OrthoDB" id="3078177at2"/>
<keyword evidence="3" id="KW-1185">Reference proteome</keyword>
<dbReference type="RefSeq" id="WP_149487653.1">
    <property type="nucleotide sequence ID" value="NZ_CP036150.1"/>
</dbReference>
<dbReference type="InterPro" id="IPR000257">
    <property type="entry name" value="Uroporphyrinogen_deCOase"/>
</dbReference>
<dbReference type="GO" id="GO:0006779">
    <property type="term" value="P:porphyrin-containing compound biosynthetic process"/>
    <property type="evidence" value="ECO:0007669"/>
    <property type="project" value="InterPro"/>
</dbReference>
<dbReference type="InterPro" id="IPR038071">
    <property type="entry name" value="UROD/MetE-like_sf"/>
</dbReference>
<proteinExistence type="predicted"/>
<dbReference type="AlphaFoldDB" id="A0A5C1QQS4"/>
<dbReference type="Gene3D" id="3.20.20.210">
    <property type="match status" value="1"/>
</dbReference>
<dbReference type="PANTHER" id="PTHR47099:SF1">
    <property type="entry name" value="METHYLCOBAMIDE:COM METHYLTRANSFERASE MTBA"/>
    <property type="match status" value="1"/>
</dbReference>
<sequence length="379" mass="44260">MTSKEAIQKILNREDPGRFVYAPNMWQWFTHRQNMNEYPPELKDCTSQLEAIRVLGLEVFSRNVYSNPYDYWFGGLNRRIFDAVEVEKLVEIRGKDTVTTLRYKMNKGVLEERLRYIHSESTLVQEKFLIDKPETQLDLFEEFLERTSYRFLSKRFDQTAEEIGSDGIAVAGEFFSPLKMLHLYLGPVETTYLLNDEEDRMKRLMALHEKNQLCLLKEMMEHNIPAVMSMDNLDTMFHPPRYVEEYSASFYEKASTLCHEHDSRFFIHACGQQRANLKLISSLGVDGLEGVAYPPLGDIELEEAMEMTGDNFIITGGISASETTTFKTRDEVFSYMENLLTRMKPYRHRFILSASCNTAIETPWEILKLFRDAWVEMGQ</sequence>
<dbReference type="InterPro" id="IPR052024">
    <property type="entry name" value="Methanogen_methyltrans"/>
</dbReference>
<evidence type="ECO:0000313" key="2">
    <source>
        <dbReference type="EMBL" id="QEN09579.1"/>
    </source>
</evidence>